<name>A0ABU9LXC7_9BACT</name>
<gene>
    <name evidence="12" type="ORF">AAFH49_08965</name>
</gene>
<dbReference type="RefSeq" id="WP_342297456.1">
    <property type="nucleotide sequence ID" value="NZ_JBCEVZ010000016.1"/>
</dbReference>
<keyword evidence="6" id="KW-0812">Transmembrane</keyword>
<dbReference type="InterPro" id="IPR037682">
    <property type="entry name" value="TonB_C"/>
</dbReference>
<sequence length="240" mass="24828">MLLSTLLVVAQLLVAGPSPASKSTAGPATASAAPAVAGRVTNEVGVPLPGVFVAVQGTPQATSTNAAGDFLLALTSTKSVLLFKCQGYRDQTLAVAAGNSLTVKMQSLTKAVAAPTGPVPVAPAPEAEAANASTVLKFSEVLPSFPGGESAYYAFVRQTAHYPEEALKQGLSGMVYVSFVVDQQGRIVDAEVAKGCGHGFDEEALRVIRLMPWWTPGLVGGKPVRVARTMSVPFAFRSRD</sequence>
<keyword evidence="10" id="KW-0732">Signal</keyword>
<evidence type="ECO:0000256" key="4">
    <source>
        <dbReference type="ARBA" id="ARBA00022475"/>
    </source>
</evidence>
<comment type="similarity">
    <text evidence="2">Belongs to the TonB family.</text>
</comment>
<evidence type="ECO:0000313" key="13">
    <source>
        <dbReference type="Proteomes" id="UP001479606"/>
    </source>
</evidence>
<dbReference type="Gene3D" id="3.30.1150.10">
    <property type="match status" value="1"/>
</dbReference>
<evidence type="ECO:0000256" key="8">
    <source>
        <dbReference type="ARBA" id="ARBA00022989"/>
    </source>
</evidence>
<accession>A0ABU9LXC7</accession>
<evidence type="ECO:0000259" key="11">
    <source>
        <dbReference type="PROSITE" id="PS52015"/>
    </source>
</evidence>
<dbReference type="EMBL" id="JBCEVZ010000016">
    <property type="protein sequence ID" value="MEL5994338.1"/>
    <property type="molecule type" value="Genomic_DNA"/>
</dbReference>
<keyword evidence="5" id="KW-0997">Cell inner membrane</keyword>
<dbReference type="SUPFAM" id="SSF49464">
    <property type="entry name" value="Carboxypeptidase regulatory domain-like"/>
    <property type="match status" value="1"/>
</dbReference>
<evidence type="ECO:0000256" key="2">
    <source>
        <dbReference type="ARBA" id="ARBA00006555"/>
    </source>
</evidence>
<dbReference type="Pfam" id="PF13715">
    <property type="entry name" value="CarbopepD_reg_2"/>
    <property type="match status" value="1"/>
</dbReference>
<dbReference type="Gene3D" id="2.60.40.1120">
    <property type="entry name" value="Carboxypeptidase-like, regulatory domain"/>
    <property type="match status" value="1"/>
</dbReference>
<dbReference type="InterPro" id="IPR006260">
    <property type="entry name" value="TonB/TolA_C"/>
</dbReference>
<dbReference type="Proteomes" id="UP001479606">
    <property type="component" value="Unassembled WGS sequence"/>
</dbReference>
<evidence type="ECO:0000256" key="10">
    <source>
        <dbReference type="SAM" id="SignalP"/>
    </source>
</evidence>
<evidence type="ECO:0000256" key="1">
    <source>
        <dbReference type="ARBA" id="ARBA00004383"/>
    </source>
</evidence>
<evidence type="ECO:0000256" key="5">
    <source>
        <dbReference type="ARBA" id="ARBA00022519"/>
    </source>
</evidence>
<dbReference type="PANTHER" id="PTHR33446:SF2">
    <property type="entry name" value="PROTEIN TONB"/>
    <property type="match status" value="1"/>
</dbReference>
<keyword evidence="9" id="KW-0472">Membrane</keyword>
<feature type="signal peptide" evidence="10">
    <location>
        <begin position="1"/>
        <end position="20"/>
    </location>
</feature>
<dbReference type="PANTHER" id="PTHR33446">
    <property type="entry name" value="PROTEIN TONB-RELATED"/>
    <property type="match status" value="1"/>
</dbReference>
<keyword evidence="7" id="KW-0653">Protein transport</keyword>
<dbReference type="PROSITE" id="PS52015">
    <property type="entry name" value="TONB_CTD"/>
    <property type="match status" value="1"/>
</dbReference>
<comment type="caution">
    <text evidence="12">The sequence shown here is derived from an EMBL/GenBank/DDBJ whole genome shotgun (WGS) entry which is preliminary data.</text>
</comment>
<proteinExistence type="inferred from homology"/>
<feature type="domain" description="TonB C-terminal" evidence="11">
    <location>
        <begin position="147"/>
        <end position="240"/>
    </location>
</feature>
<protein>
    <submittedName>
        <fullName evidence="12">TonB family protein</fullName>
    </submittedName>
</protein>
<dbReference type="SUPFAM" id="SSF74653">
    <property type="entry name" value="TolA/TonB C-terminal domain"/>
    <property type="match status" value="1"/>
</dbReference>
<evidence type="ECO:0000313" key="12">
    <source>
        <dbReference type="EMBL" id="MEL5994338.1"/>
    </source>
</evidence>
<keyword evidence="8" id="KW-1133">Transmembrane helix</keyword>
<dbReference type="Pfam" id="PF03544">
    <property type="entry name" value="TonB_C"/>
    <property type="match status" value="1"/>
</dbReference>
<feature type="chain" id="PRO_5047182001" evidence="10">
    <location>
        <begin position="21"/>
        <end position="240"/>
    </location>
</feature>
<dbReference type="InterPro" id="IPR051045">
    <property type="entry name" value="TonB-dependent_transducer"/>
</dbReference>
<keyword evidence="4" id="KW-1003">Cell membrane</keyword>
<keyword evidence="3" id="KW-0813">Transport</keyword>
<evidence type="ECO:0000256" key="9">
    <source>
        <dbReference type="ARBA" id="ARBA00023136"/>
    </source>
</evidence>
<evidence type="ECO:0000256" key="3">
    <source>
        <dbReference type="ARBA" id="ARBA00022448"/>
    </source>
</evidence>
<evidence type="ECO:0000256" key="7">
    <source>
        <dbReference type="ARBA" id="ARBA00022927"/>
    </source>
</evidence>
<comment type="subcellular location">
    <subcellularLocation>
        <location evidence="1">Cell inner membrane</location>
        <topology evidence="1">Single-pass membrane protein</topology>
        <orientation evidence="1">Periplasmic side</orientation>
    </subcellularLocation>
</comment>
<evidence type="ECO:0000256" key="6">
    <source>
        <dbReference type="ARBA" id="ARBA00022692"/>
    </source>
</evidence>
<reference evidence="12 13" key="1">
    <citation type="journal article" date="2018" name="Arch. Microbiol.">
        <title>Hymenobacter segetis sp. nov., isolated from soil.</title>
        <authorList>
            <person name="Ten L.N."/>
            <person name="Lim S.J."/>
            <person name="Kim B.O."/>
            <person name="Kang I.K."/>
            <person name="Jung H.Y."/>
        </authorList>
    </citation>
    <scope>NUCLEOTIDE SEQUENCE [LARGE SCALE GENOMIC DNA]</scope>
    <source>
        <strain evidence="12 13">S7-3-11</strain>
    </source>
</reference>
<keyword evidence="13" id="KW-1185">Reference proteome</keyword>
<dbReference type="NCBIfam" id="TIGR01352">
    <property type="entry name" value="tonB_Cterm"/>
    <property type="match status" value="1"/>
</dbReference>
<organism evidence="12 13">
    <name type="scientific">Hymenobacter segetis</name>
    <dbReference type="NCBI Taxonomy" id="2025509"/>
    <lineage>
        <taxon>Bacteria</taxon>
        <taxon>Pseudomonadati</taxon>
        <taxon>Bacteroidota</taxon>
        <taxon>Cytophagia</taxon>
        <taxon>Cytophagales</taxon>
        <taxon>Hymenobacteraceae</taxon>
        <taxon>Hymenobacter</taxon>
    </lineage>
</organism>
<dbReference type="InterPro" id="IPR008969">
    <property type="entry name" value="CarboxyPept-like_regulatory"/>
</dbReference>